<dbReference type="RefSeq" id="WP_249333327.1">
    <property type="nucleotide sequence ID" value="NZ_JACRSY010000023.1"/>
</dbReference>
<organism evidence="2 3">
    <name type="scientific">Zhenhengia yiwuensis</name>
    <dbReference type="NCBI Taxonomy" id="2763666"/>
    <lineage>
        <taxon>Bacteria</taxon>
        <taxon>Bacillati</taxon>
        <taxon>Bacillota</taxon>
        <taxon>Clostridia</taxon>
        <taxon>Lachnospirales</taxon>
        <taxon>Lachnospiraceae</taxon>
        <taxon>Zhenhengia</taxon>
    </lineage>
</organism>
<evidence type="ECO:0000313" key="3">
    <source>
        <dbReference type="Proteomes" id="UP000655830"/>
    </source>
</evidence>
<protein>
    <submittedName>
        <fullName evidence="2">Uncharacterized protein</fullName>
    </submittedName>
</protein>
<sequence length="104" mass="11656">MKVKYLGIVMAGILVVGSFSVFAQEVSLNTQVNRLGVEEITGVYEQNKNTQIAANDEAYDVMKKMMEQQVAAGNLTQEQAKDMIDYCLERMENTNRSNRGFGCH</sequence>
<gene>
    <name evidence="2" type="ORF">H8718_13770</name>
</gene>
<reference evidence="2" key="1">
    <citation type="submission" date="2020-08" db="EMBL/GenBank/DDBJ databases">
        <title>Genome public.</title>
        <authorList>
            <person name="Liu C."/>
            <person name="Sun Q."/>
        </authorList>
    </citation>
    <scope>NUCLEOTIDE SEQUENCE</scope>
    <source>
        <strain evidence="2">NSJ-12</strain>
    </source>
</reference>
<keyword evidence="3" id="KW-1185">Reference proteome</keyword>
<comment type="caution">
    <text evidence="2">The sequence shown here is derived from an EMBL/GenBank/DDBJ whole genome shotgun (WGS) entry which is preliminary data.</text>
</comment>
<evidence type="ECO:0000313" key="2">
    <source>
        <dbReference type="EMBL" id="MBC8580586.1"/>
    </source>
</evidence>
<dbReference type="AlphaFoldDB" id="A0A926EG99"/>
<feature type="signal peptide" evidence="1">
    <location>
        <begin position="1"/>
        <end position="23"/>
    </location>
</feature>
<dbReference type="Proteomes" id="UP000655830">
    <property type="component" value="Unassembled WGS sequence"/>
</dbReference>
<evidence type="ECO:0000256" key="1">
    <source>
        <dbReference type="SAM" id="SignalP"/>
    </source>
</evidence>
<accession>A0A926EG99</accession>
<dbReference type="EMBL" id="JACRSY010000023">
    <property type="protein sequence ID" value="MBC8580586.1"/>
    <property type="molecule type" value="Genomic_DNA"/>
</dbReference>
<keyword evidence="1" id="KW-0732">Signal</keyword>
<proteinExistence type="predicted"/>
<feature type="chain" id="PRO_5037090830" evidence="1">
    <location>
        <begin position="24"/>
        <end position="104"/>
    </location>
</feature>
<name>A0A926EG99_9FIRM</name>